<dbReference type="Proteomes" id="UP000032247">
    <property type="component" value="Unassembled WGS sequence"/>
</dbReference>
<comment type="caution">
    <text evidence="1">The sequence shown here is derived from an EMBL/GenBank/DDBJ whole genome shotgun (WGS) entry which is preliminary data.</text>
</comment>
<dbReference type="AlphaFoldDB" id="A0A0D1KZ85"/>
<sequence length="50" mass="5327">MKRLILRVSVTAIILSGLAVGASLFTQSNIQFSEKPVGTDIQIAERPVGT</sequence>
<dbReference type="RefSeq" id="WP_162985074.1">
    <property type="nucleotide sequence ID" value="NZ_CAJNQS010000001.1"/>
</dbReference>
<protein>
    <submittedName>
        <fullName evidence="1">Uncharacterized protein</fullName>
    </submittedName>
</protein>
<dbReference type="InterPro" id="IPR053652">
    <property type="entry name" value="Phr_regulator"/>
</dbReference>
<organism evidence="1 2">
    <name type="scientific">Bacillus subtilis</name>
    <dbReference type="NCBI Taxonomy" id="1423"/>
    <lineage>
        <taxon>Bacteria</taxon>
        <taxon>Bacillati</taxon>
        <taxon>Bacillota</taxon>
        <taxon>Bacilli</taxon>
        <taxon>Bacillales</taxon>
        <taxon>Bacillaceae</taxon>
        <taxon>Bacillus</taxon>
    </lineage>
</organism>
<name>A0A0D1KZ85_BACIU</name>
<dbReference type="NCBIfam" id="NF038040">
    <property type="entry name" value="phero_PhrK_fam"/>
    <property type="match status" value="1"/>
</dbReference>
<evidence type="ECO:0000313" key="2">
    <source>
        <dbReference type="Proteomes" id="UP000032247"/>
    </source>
</evidence>
<dbReference type="EMBL" id="JXBC01000003">
    <property type="protein sequence ID" value="KIU11477.1"/>
    <property type="molecule type" value="Genomic_DNA"/>
</dbReference>
<accession>A0A0D1KZ85</accession>
<reference evidence="1 2" key="1">
    <citation type="submission" date="2014-12" db="EMBL/GenBank/DDBJ databases">
        <title>Comparative genome analysis of Bacillus coagulans HM-08, Clostridium butyricum HM-68, Bacillus subtilis HM-66 and Bacillus licheniformis BL-09.</title>
        <authorList>
            <person name="Zhang H."/>
        </authorList>
    </citation>
    <scope>NUCLEOTIDE SEQUENCE [LARGE SCALE GENOMIC DNA]</scope>
    <source>
        <strain evidence="1 2">HM-66</strain>
    </source>
</reference>
<dbReference type="PATRIC" id="fig|1423.173.peg.2129"/>
<gene>
    <name evidence="1" type="ORF">SC09_Contig24orf00476</name>
</gene>
<evidence type="ECO:0000313" key="1">
    <source>
        <dbReference type="EMBL" id="KIU11477.1"/>
    </source>
</evidence>
<proteinExistence type="predicted"/>